<evidence type="ECO:0000259" key="3">
    <source>
        <dbReference type="SMART" id="SM00642"/>
    </source>
</evidence>
<gene>
    <name evidence="4" type="primary">nplT</name>
    <name evidence="4" type="ORF">Pan181_03650</name>
</gene>
<dbReference type="Pfam" id="PF00128">
    <property type="entry name" value="Alpha-amylase"/>
    <property type="match status" value="1"/>
</dbReference>
<dbReference type="GO" id="GO:0031216">
    <property type="term" value="F:neopullulanase activity"/>
    <property type="evidence" value="ECO:0007669"/>
    <property type="project" value="UniProtKB-EC"/>
</dbReference>
<accession>A0A518AHL3</accession>
<sequence length="437" mass="48952">MTCSDIWYHLYPLGFLAAEERNPAPGAAEGPTEHRLARLNDWLDYWTDLGVTGLLLGPVFESETHGYDIVDPFRIDRRLGDEGDLVRLIDACHERGIKVALDMVFNHVGRAHPHFVDVLTHGRESSRSGWFRIDFDQPGYDGFSYATFEGHGGLVELNHANPEVLDWAVDVARHWLDRGVDAFRLDAAYAIPADFLRAFGERVRQAKADVLLVGEMIHGDYRSMIDASQLNSLTQYELWKALWSSLNDRNFFELAHALTRHAEFCQSFQPWTFVGNHDTTRIASKLTDRRHLPHALAVLMTMPGMPALYAGDEQGAEGVKYDREGGDAEIRRPLPHAPGDAELESSPIWQLHRELIAIRRARPWLATAEVNVTNLSNLAVTIELRGDGQMLVVVLNTDDQPTACQVPPGLRPLAGDLVHQPEATELPGHGWGVWGTE</sequence>
<evidence type="ECO:0000313" key="5">
    <source>
        <dbReference type="Proteomes" id="UP000315750"/>
    </source>
</evidence>
<dbReference type="InterPro" id="IPR006047">
    <property type="entry name" value="GH13_cat_dom"/>
</dbReference>
<dbReference type="SMART" id="SM00642">
    <property type="entry name" value="Aamy"/>
    <property type="match status" value="1"/>
</dbReference>
<dbReference type="InterPro" id="IPR017853">
    <property type="entry name" value="GH"/>
</dbReference>
<dbReference type="EC" id="3.2.1.135" evidence="4"/>
<name>A0A518AHL3_9BACT</name>
<keyword evidence="1 4" id="KW-0378">Hydrolase</keyword>
<dbReference type="Proteomes" id="UP000315750">
    <property type="component" value="Chromosome"/>
</dbReference>
<evidence type="ECO:0000313" key="4">
    <source>
        <dbReference type="EMBL" id="QDU54185.1"/>
    </source>
</evidence>
<dbReference type="SUPFAM" id="SSF51445">
    <property type="entry name" value="(Trans)glycosidases"/>
    <property type="match status" value="1"/>
</dbReference>
<evidence type="ECO:0000256" key="2">
    <source>
        <dbReference type="ARBA" id="ARBA00023295"/>
    </source>
</evidence>
<dbReference type="GO" id="GO:0005975">
    <property type="term" value="P:carbohydrate metabolic process"/>
    <property type="evidence" value="ECO:0007669"/>
    <property type="project" value="InterPro"/>
</dbReference>
<keyword evidence="2 4" id="KW-0326">Glycosidase</keyword>
<dbReference type="PANTHER" id="PTHR10357:SF210">
    <property type="entry name" value="MALTODEXTRIN GLUCOSIDASE"/>
    <property type="match status" value="1"/>
</dbReference>
<proteinExistence type="predicted"/>
<protein>
    <submittedName>
        <fullName evidence="4">Neopullulanase</fullName>
        <ecNumber evidence="4">3.2.1.135</ecNumber>
    </submittedName>
</protein>
<organism evidence="4 5">
    <name type="scientific">Aeoliella mucimassa</name>
    <dbReference type="NCBI Taxonomy" id="2527972"/>
    <lineage>
        <taxon>Bacteria</taxon>
        <taxon>Pseudomonadati</taxon>
        <taxon>Planctomycetota</taxon>
        <taxon>Planctomycetia</taxon>
        <taxon>Pirellulales</taxon>
        <taxon>Lacipirellulaceae</taxon>
        <taxon>Aeoliella</taxon>
    </lineage>
</organism>
<dbReference type="EMBL" id="CP036278">
    <property type="protein sequence ID" value="QDU54185.1"/>
    <property type="molecule type" value="Genomic_DNA"/>
</dbReference>
<dbReference type="OrthoDB" id="9805159at2"/>
<dbReference type="PANTHER" id="PTHR10357">
    <property type="entry name" value="ALPHA-AMYLASE FAMILY MEMBER"/>
    <property type="match status" value="1"/>
</dbReference>
<reference evidence="4 5" key="1">
    <citation type="submission" date="2019-02" db="EMBL/GenBank/DDBJ databases">
        <title>Deep-cultivation of Planctomycetes and their phenomic and genomic characterization uncovers novel biology.</title>
        <authorList>
            <person name="Wiegand S."/>
            <person name="Jogler M."/>
            <person name="Boedeker C."/>
            <person name="Pinto D."/>
            <person name="Vollmers J."/>
            <person name="Rivas-Marin E."/>
            <person name="Kohn T."/>
            <person name="Peeters S.H."/>
            <person name="Heuer A."/>
            <person name="Rast P."/>
            <person name="Oberbeckmann S."/>
            <person name="Bunk B."/>
            <person name="Jeske O."/>
            <person name="Meyerdierks A."/>
            <person name="Storesund J.E."/>
            <person name="Kallscheuer N."/>
            <person name="Luecker S."/>
            <person name="Lage O.M."/>
            <person name="Pohl T."/>
            <person name="Merkel B.J."/>
            <person name="Hornburger P."/>
            <person name="Mueller R.-W."/>
            <person name="Bruemmer F."/>
            <person name="Labrenz M."/>
            <person name="Spormann A.M."/>
            <person name="Op den Camp H."/>
            <person name="Overmann J."/>
            <person name="Amann R."/>
            <person name="Jetten M.S.M."/>
            <person name="Mascher T."/>
            <person name="Medema M.H."/>
            <person name="Devos D.P."/>
            <person name="Kaster A.-K."/>
            <person name="Ovreas L."/>
            <person name="Rohde M."/>
            <person name="Galperin M.Y."/>
            <person name="Jogler C."/>
        </authorList>
    </citation>
    <scope>NUCLEOTIDE SEQUENCE [LARGE SCALE GENOMIC DNA]</scope>
    <source>
        <strain evidence="4 5">Pan181</strain>
    </source>
</reference>
<evidence type="ECO:0000256" key="1">
    <source>
        <dbReference type="ARBA" id="ARBA00022801"/>
    </source>
</evidence>
<dbReference type="Gene3D" id="3.20.20.80">
    <property type="entry name" value="Glycosidases"/>
    <property type="match status" value="1"/>
</dbReference>
<keyword evidence="5" id="KW-1185">Reference proteome</keyword>
<feature type="domain" description="Glycosyl hydrolase family 13 catalytic" evidence="3">
    <location>
        <begin position="9"/>
        <end position="359"/>
    </location>
</feature>
<dbReference type="RefSeq" id="WP_145245199.1">
    <property type="nucleotide sequence ID" value="NZ_CP036278.1"/>
</dbReference>
<dbReference type="KEGG" id="amuc:Pan181_03650"/>
<dbReference type="AlphaFoldDB" id="A0A518AHL3"/>